<proteinExistence type="predicted"/>
<protein>
    <submittedName>
        <fullName evidence="2">Uncharacterized protein</fullName>
    </submittedName>
</protein>
<dbReference type="Proteomes" id="UP000594342">
    <property type="component" value="Unassembled WGS sequence"/>
</dbReference>
<keyword evidence="1" id="KW-0812">Transmembrane</keyword>
<organism evidence="2 3">
    <name type="scientific">Yasminevirus sp. GU-2018</name>
    <dbReference type="NCBI Taxonomy" id="2420051"/>
    <lineage>
        <taxon>Viruses</taxon>
        <taxon>Varidnaviria</taxon>
        <taxon>Bamfordvirae</taxon>
        <taxon>Nucleocytoviricota</taxon>
        <taxon>Megaviricetes</taxon>
        <taxon>Imitervirales</taxon>
        <taxon>Mimiviridae</taxon>
        <taxon>Klosneuvirinae</taxon>
        <taxon>Yasminevirus</taxon>
        <taxon>Yasminevirus saudimassiliense</taxon>
    </lineage>
</organism>
<dbReference type="EMBL" id="UPSH01000001">
    <property type="protein sequence ID" value="VBB18160.1"/>
    <property type="molecule type" value="Genomic_DNA"/>
</dbReference>
<evidence type="ECO:0000313" key="3">
    <source>
        <dbReference type="Proteomes" id="UP000594342"/>
    </source>
</evidence>
<reference evidence="2 3" key="1">
    <citation type="submission" date="2018-10" db="EMBL/GenBank/DDBJ databases">
        <authorList>
            <consortium name="IHU Genomes"/>
        </authorList>
    </citation>
    <scope>NUCLEOTIDE SEQUENCE [LARGE SCALE GENOMIC DNA]</scope>
    <source>
        <strain evidence="2 3">A1</strain>
    </source>
</reference>
<comment type="caution">
    <text evidence="2">The sequence shown here is derived from an EMBL/GenBank/DDBJ whole genome shotgun (WGS) entry which is preliminary data.</text>
</comment>
<sequence>MSKDNCIFVSIYIGVGVVLFAFWMSVVGIYDNGQKEKYQAGPMPNYPQNITYFELKKDLGFAALLWRWQYTSEIADSEFVAKQACYSLNHDVLVSVNGNLLFRSDGKILTTTSDVYIYDNEGNKKYKITTGDFWITLLNQNKIRVNFHMEDASGNTVLYAEKTDIFQLAKSFTFKDTDGVTVSTATKDITNFPWTWKVNLYLDRTSVHIDYPALMTVFAHSSFAEKGTDDKGKPVDKTDSCNQYFFVVSILDGILTFLYICFTVWMFWELFKGCYEKTKTWCIDTCSFNGQKSSVEIHPYRNETLV</sequence>
<feature type="transmembrane region" description="Helical" evidence="1">
    <location>
        <begin position="7"/>
        <end position="30"/>
    </location>
</feature>
<keyword evidence="3" id="KW-1185">Reference proteome</keyword>
<evidence type="ECO:0000313" key="2">
    <source>
        <dbReference type="EMBL" id="VBB18160.1"/>
    </source>
</evidence>
<evidence type="ECO:0000256" key="1">
    <source>
        <dbReference type="SAM" id="Phobius"/>
    </source>
</evidence>
<feature type="transmembrane region" description="Helical" evidence="1">
    <location>
        <begin position="244"/>
        <end position="268"/>
    </location>
</feature>
<name>A0A5K0U8N1_9VIRU</name>
<gene>
    <name evidence="2" type="ORF">YASMINEVIRUS_623</name>
</gene>
<keyword evidence="1" id="KW-1133">Transmembrane helix</keyword>
<accession>A0A5K0U8N1</accession>
<keyword evidence="1" id="KW-0472">Membrane</keyword>